<comment type="caution">
    <text evidence="9">The sequence shown here is derived from an EMBL/GenBank/DDBJ whole genome shotgun (WGS) entry which is preliminary data.</text>
</comment>
<evidence type="ECO:0000256" key="3">
    <source>
        <dbReference type="ARBA" id="ARBA00022737"/>
    </source>
</evidence>
<dbReference type="AlphaFoldDB" id="A0A395T3B2"/>
<dbReference type="GO" id="GO:0000785">
    <property type="term" value="C:chromatin"/>
    <property type="evidence" value="ECO:0007669"/>
    <property type="project" value="TreeGrafter"/>
</dbReference>
<dbReference type="InterPro" id="IPR051059">
    <property type="entry name" value="VerF-like"/>
</dbReference>
<dbReference type="GO" id="GO:0000981">
    <property type="term" value="F:DNA-binding transcription factor activity, RNA polymerase II-specific"/>
    <property type="evidence" value="ECO:0007669"/>
    <property type="project" value="InterPro"/>
</dbReference>
<evidence type="ECO:0000256" key="5">
    <source>
        <dbReference type="ARBA" id="ARBA00022833"/>
    </source>
</evidence>
<evidence type="ECO:0000259" key="8">
    <source>
        <dbReference type="Pfam" id="PF04082"/>
    </source>
</evidence>
<name>A0A395T3B2_9HYPO</name>
<feature type="region of interest" description="Disordered" evidence="7">
    <location>
        <begin position="1"/>
        <end position="108"/>
    </location>
</feature>
<keyword evidence="3" id="KW-0677">Repeat</keyword>
<dbReference type="EMBL" id="PXOG01000054">
    <property type="protein sequence ID" value="RGP79170.1"/>
    <property type="molecule type" value="Genomic_DNA"/>
</dbReference>
<dbReference type="GO" id="GO:0006351">
    <property type="term" value="P:DNA-templated transcription"/>
    <property type="evidence" value="ECO:0007669"/>
    <property type="project" value="InterPro"/>
</dbReference>
<feature type="compositionally biased region" description="Polar residues" evidence="7">
    <location>
        <begin position="218"/>
        <end position="236"/>
    </location>
</feature>
<feature type="region of interest" description="Disordered" evidence="7">
    <location>
        <begin position="212"/>
        <end position="236"/>
    </location>
</feature>
<gene>
    <name evidence="9" type="ORF">FLONG3_2741</name>
</gene>
<proteinExistence type="predicted"/>
<keyword evidence="10" id="KW-1185">Reference proteome</keyword>
<dbReference type="STRING" id="694270.A0A395T3B2"/>
<accession>A0A395T3B2</accession>
<keyword evidence="5" id="KW-0862">Zinc</keyword>
<evidence type="ECO:0000256" key="1">
    <source>
        <dbReference type="ARBA" id="ARBA00004123"/>
    </source>
</evidence>
<dbReference type="PANTHER" id="PTHR40626:SF30">
    <property type="entry name" value="FINGER DOMAIN PROTEIN, PUTATIVE (AFU_ORTHOLOGUE AFUA_4G13600)-RELATED"/>
    <property type="match status" value="1"/>
</dbReference>
<dbReference type="PANTHER" id="PTHR40626">
    <property type="entry name" value="MIP31509P"/>
    <property type="match status" value="1"/>
</dbReference>
<evidence type="ECO:0000256" key="2">
    <source>
        <dbReference type="ARBA" id="ARBA00022723"/>
    </source>
</evidence>
<reference evidence="9 10" key="1">
    <citation type="journal article" date="2018" name="PLoS Pathog.">
        <title>Evolution of structural diversity of trichothecenes, a family of toxins produced by plant pathogenic and entomopathogenic fungi.</title>
        <authorList>
            <person name="Proctor R.H."/>
            <person name="McCormick S.P."/>
            <person name="Kim H.S."/>
            <person name="Cardoza R.E."/>
            <person name="Stanley A.M."/>
            <person name="Lindo L."/>
            <person name="Kelly A."/>
            <person name="Brown D.W."/>
            <person name="Lee T."/>
            <person name="Vaughan M.M."/>
            <person name="Alexander N.J."/>
            <person name="Busman M."/>
            <person name="Gutierrez S."/>
        </authorList>
    </citation>
    <scope>NUCLEOTIDE SEQUENCE [LARGE SCALE GENOMIC DNA]</scope>
    <source>
        <strain evidence="9 10">NRRL 20695</strain>
    </source>
</reference>
<evidence type="ECO:0000256" key="4">
    <source>
        <dbReference type="ARBA" id="ARBA00022771"/>
    </source>
</evidence>
<sequence>MASLKNIMNIEDEPVDPRSESRFTDLSSRSPSVHSYVTSLTHQTPSSPHNKPSDPPVLSKSPSVVDHSSPRTTDLNMNNRRRSNMSIDSNETPYAPAQHASSSKTPMRPFTAAASGESHIKLTPITRKISKARKGVPVHNCDQCSKTFSRAEHLRCGPGDISSVIHLQIFVALYVVVTSPSTARTFSIDMFRDRCPISVSLAPPTGIVSNAPGPWSPVASTTDSNTSYKPTTSINGPDGYMSTNNYVLDPEQPVVDDFVSNYSGPRSMPVMSALHVLPEGGTPELHWPDSSASTSTFSTPPDNNRHSQFPASVTNGPWMNPTPTYQGTSNDIPSTGMGHSNYHGSYTYNDTPPQVFAPDFGGMDLSLPGFSGGNTFGNLIPTSTVRSVSPSLAVAQSETLAAVPSLPTSSGTFDLAGCGSGNSGGNGLLSTEDLMPLSLSPAASEAIPRYLEVYWSRLHPKIPIVHKHTFQDVPEEETEHHQVLQCAMAALATQLIPNADDRINGAQLHAYAWQKSKVFTQVEKWSTTVQQTIALCEYYARFRGRKPHSHQPSARFTSLYHRLMVSRTPMQFCHRFGLLFSKNSPNTAYSYNDKGVGSAGPPIMVKITHKKSPQNHF</sequence>
<comment type="subcellular location">
    <subcellularLocation>
        <location evidence="1">Nucleus</location>
    </subcellularLocation>
</comment>
<dbReference type="OrthoDB" id="6077919at2759"/>
<dbReference type="GO" id="GO:0005634">
    <property type="term" value="C:nucleus"/>
    <property type="evidence" value="ECO:0007669"/>
    <property type="project" value="UniProtKB-SubCell"/>
</dbReference>
<evidence type="ECO:0000313" key="10">
    <source>
        <dbReference type="Proteomes" id="UP000266234"/>
    </source>
</evidence>
<dbReference type="GO" id="GO:0008270">
    <property type="term" value="F:zinc ion binding"/>
    <property type="evidence" value="ECO:0007669"/>
    <property type="project" value="UniProtKB-KW"/>
</dbReference>
<keyword evidence="6" id="KW-0539">Nucleus</keyword>
<evidence type="ECO:0000313" key="9">
    <source>
        <dbReference type="EMBL" id="RGP79170.1"/>
    </source>
</evidence>
<dbReference type="InterPro" id="IPR007219">
    <property type="entry name" value="XnlR_reg_dom"/>
</dbReference>
<evidence type="ECO:0000256" key="7">
    <source>
        <dbReference type="SAM" id="MobiDB-lite"/>
    </source>
</evidence>
<feature type="compositionally biased region" description="Polar residues" evidence="7">
    <location>
        <begin position="24"/>
        <end position="50"/>
    </location>
</feature>
<dbReference type="Proteomes" id="UP000266234">
    <property type="component" value="Unassembled WGS sequence"/>
</dbReference>
<protein>
    <recommendedName>
        <fullName evidence="8">Xylanolytic transcriptional activator regulatory domain-containing protein</fullName>
    </recommendedName>
</protein>
<dbReference type="CDD" id="cd12148">
    <property type="entry name" value="fungal_TF_MHR"/>
    <property type="match status" value="1"/>
</dbReference>
<keyword evidence="2" id="KW-0479">Metal-binding</keyword>
<dbReference type="Pfam" id="PF04082">
    <property type="entry name" value="Fungal_trans"/>
    <property type="match status" value="1"/>
</dbReference>
<feature type="domain" description="Xylanolytic transcriptional activator regulatory" evidence="8">
    <location>
        <begin position="451"/>
        <end position="548"/>
    </location>
</feature>
<organism evidence="9 10">
    <name type="scientific">Fusarium longipes</name>
    <dbReference type="NCBI Taxonomy" id="694270"/>
    <lineage>
        <taxon>Eukaryota</taxon>
        <taxon>Fungi</taxon>
        <taxon>Dikarya</taxon>
        <taxon>Ascomycota</taxon>
        <taxon>Pezizomycotina</taxon>
        <taxon>Sordariomycetes</taxon>
        <taxon>Hypocreomycetidae</taxon>
        <taxon>Hypocreales</taxon>
        <taxon>Nectriaceae</taxon>
        <taxon>Fusarium</taxon>
    </lineage>
</organism>
<keyword evidence="4" id="KW-0863">Zinc-finger</keyword>
<evidence type="ECO:0000256" key="6">
    <source>
        <dbReference type="ARBA" id="ARBA00023242"/>
    </source>
</evidence>
<dbReference type="GO" id="GO:0000978">
    <property type="term" value="F:RNA polymerase II cis-regulatory region sequence-specific DNA binding"/>
    <property type="evidence" value="ECO:0007669"/>
    <property type="project" value="InterPro"/>
</dbReference>